<organism evidence="6 7">
    <name type="scientific">Anopheles maculatus</name>
    <dbReference type="NCBI Taxonomy" id="74869"/>
    <lineage>
        <taxon>Eukaryota</taxon>
        <taxon>Metazoa</taxon>
        <taxon>Ecdysozoa</taxon>
        <taxon>Arthropoda</taxon>
        <taxon>Hexapoda</taxon>
        <taxon>Insecta</taxon>
        <taxon>Pterygota</taxon>
        <taxon>Neoptera</taxon>
        <taxon>Endopterygota</taxon>
        <taxon>Diptera</taxon>
        <taxon>Nematocera</taxon>
        <taxon>Culicoidea</taxon>
        <taxon>Culicidae</taxon>
        <taxon>Anophelinae</taxon>
        <taxon>Anopheles</taxon>
        <taxon>Anopheles maculatus group</taxon>
    </lineage>
</organism>
<protein>
    <recommendedName>
        <fullName evidence="5">Ion transport domain-containing protein</fullName>
    </recommendedName>
</protein>
<name>A0A182SRR9_9DIPT</name>
<dbReference type="SUPFAM" id="SSF81324">
    <property type="entry name" value="Voltage-gated potassium channels"/>
    <property type="match status" value="1"/>
</dbReference>
<dbReference type="VEuPathDB" id="VectorBase:AMAM012104"/>
<dbReference type="GO" id="GO:0005886">
    <property type="term" value="C:plasma membrane"/>
    <property type="evidence" value="ECO:0007669"/>
    <property type="project" value="TreeGrafter"/>
</dbReference>
<dbReference type="PANTHER" id="PTHR45638:SF11">
    <property type="entry name" value="CYCLIC NUCLEOTIDE-GATED CATION CHANNEL SUBUNIT A"/>
    <property type="match status" value="1"/>
</dbReference>
<keyword evidence="3" id="KW-1133">Transmembrane helix</keyword>
<keyword evidence="2" id="KW-0812">Transmembrane</keyword>
<proteinExistence type="predicted"/>
<dbReference type="Proteomes" id="UP000075901">
    <property type="component" value="Unassembled WGS sequence"/>
</dbReference>
<accession>A0A182SRR9</accession>
<evidence type="ECO:0000259" key="5">
    <source>
        <dbReference type="Pfam" id="PF00520"/>
    </source>
</evidence>
<dbReference type="Gene3D" id="1.10.287.70">
    <property type="match status" value="1"/>
</dbReference>
<feature type="domain" description="Ion transport" evidence="5">
    <location>
        <begin position="64"/>
        <end position="138"/>
    </location>
</feature>
<keyword evidence="4" id="KW-0472">Membrane</keyword>
<keyword evidence="7" id="KW-1185">Reference proteome</keyword>
<dbReference type="GO" id="GO:0005222">
    <property type="term" value="F:intracellularly cAMP-activated cation channel activity"/>
    <property type="evidence" value="ECO:0007669"/>
    <property type="project" value="TreeGrafter"/>
</dbReference>
<sequence>MLKYCFPLLSSANLYSNRPKQSSSVKPVHHLIRFFIRARTHSKHSINPISSTGYLEQGLLVRDAPKLRKHYFSKQRWWLDIVSMLPTDLAYIWWAPSSCAATRLPCPIIVRINRLLRLPRMWEWFDRTETATGYPNAFRICKVSGARPAYQAILTPF</sequence>
<reference evidence="6" key="2">
    <citation type="submission" date="2020-05" db="UniProtKB">
        <authorList>
            <consortium name="EnsemblMetazoa"/>
        </authorList>
    </citation>
    <scope>IDENTIFICATION</scope>
    <source>
        <strain evidence="6">maculatus3</strain>
    </source>
</reference>
<dbReference type="InterPro" id="IPR005821">
    <property type="entry name" value="Ion_trans_dom"/>
</dbReference>
<dbReference type="Pfam" id="PF00520">
    <property type="entry name" value="Ion_trans"/>
    <property type="match status" value="1"/>
</dbReference>
<evidence type="ECO:0000256" key="1">
    <source>
        <dbReference type="ARBA" id="ARBA00004141"/>
    </source>
</evidence>
<evidence type="ECO:0000313" key="6">
    <source>
        <dbReference type="EnsemblMetazoa" id="AMAM012104-PA"/>
    </source>
</evidence>
<dbReference type="GO" id="GO:0044877">
    <property type="term" value="F:protein-containing complex binding"/>
    <property type="evidence" value="ECO:0007669"/>
    <property type="project" value="TreeGrafter"/>
</dbReference>
<dbReference type="EnsemblMetazoa" id="AMAM012104-RA">
    <property type="protein sequence ID" value="AMAM012104-PA"/>
    <property type="gene ID" value="AMAM012104"/>
</dbReference>
<dbReference type="GO" id="GO:0030553">
    <property type="term" value="F:cGMP binding"/>
    <property type="evidence" value="ECO:0007669"/>
    <property type="project" value="TreeGrafter"/>
</dbReference>
<comment type="subcellular location">
    <subcellularLocation>
        <location evidence="1">Membrane</location>
        <topology evidence="1">Multi-pass membrane protein</topology>
    </subcellularLocation>
</comment>
<dbReference type="PANTHER" id="PTHR45638">
    <property type="entry name" value="CYCLIC NUCLEOTIDE-GATED CATION CHANNEL SUBUNIT A"/>
    <property type="match status" value="1"/>
</dbReference>
<evidence type="ECO:0000256" key="2">
    <source>
        <dbReference type="ARBA" id="ARBA00022692"/>
    </source>
</evidence>
<reference evidence="7" key="1">
    <citation type="submission" date="2013-09" db="EMBL/GenBank/DDBJ databases">
        <title>The Genome Sequence of Anopheles maculatus species B.</title>
        <authorList>
            <consortium name="The Broad Institute Genomics Platform"/>
            <person name="Neafsey D.E."/>
            <person name="Besansky N."/>
            <person name="Howell P."/>
            <person name="Walton C."/>
            <person name="Young S.K."/>
            <person name="Zeng Q."/>
            <person name="Gargeya S."/>
            <person name="Fitzgerald M."/>
            <person name="Haas B."/>
            <person name="Abouelleil A."/>
            <person name="Allen A.W."/>
            <person name="Alvarado L."/>
            <person name="Arachchi H.M."/>
            <person name="Berlin A.M."/>
            <person name="Chapman S.B."/>
            <person name="Gainer-Dewar J."/>
            <person name="Goldberg J."/>
            <person name="Griggs A."/>
            <person name="Gujja S."/>
            <person name="Hansen M."/>
            <person name="Howarth C."/>
            <person name="Imamovic A."/>
            <person name="Ireland A."/>
            <person name="Larimer J."/>
            <person name="McCowan C."/>
            <person name="Murphy C."/>
            <person name="Pearson M."/>
            <person name="Poon T.W."/>
            <person name="Priest M."/>
            <person name="Roberts A."/>
            <person name="Saif S."/>
            <person name="Shea T."/>
            <person name="Sisk P."/>
            <person name="Sykes S."/>
            <person name="Wortman J."/>
            <person name="Nusbaum C."/>
            <person name="Birren B."/>
        </authorList>
    </citation>
    <scope>NUCLEOTIDE SEQUENCE [LARGE SCALE GENOMIC DNA]</scope>
    <source>
        <strain evidence="7">maculatus3</strain>
    </source>
</reference>
<dbReference type="InterPro" id="IPR050866">
    <property type="entry name" value="CNG_cation_channel"/>
</dbReference>
<evidence type="ECO:0000256" key="3">
    <source>
        <dbReference type="ARBA" id="ARBA00022989"/>
    </source>
</evidence>
<dbReference type="AlphaFoldDB" id="A0A182SRR9"/>
<dbReference type="GO" id="GO:0017071">
    <property type="term" value="C:intracellular cyclic nucleotide activated cation channel complex"/>
    <property type="evidence" value="ECO:0007669"/>
    <property type="project" value="TreeGrafter"/>
</dbReference>
<dbReference type="GO" id="GO:0005223">
    <property type="term" value="F:intracellularly cGMP-activated cation channel activity"/>
    <property type="evidence" value="ECO:0007669"/>
    <property type="project" value="TreeGrafter"/>
</dbReference>
<evidence type="ECO:0000313" key="7">
    <source>
        <dbReference type="Proteomes" id="UP000075901"/>
    </source>
</evidence>
<evidence type="ECO:0000256" key="4">
    <source>
        <dbReference type="ARBA" id="ARBA00023136"/>
    </source>
</evidence>